<dbReference type="AlphaFoldDB" id="A0A2N5TDA4"/>
<evidence type="ECO:0000313" key="3">
    <source>
        <dbReference type="Proteomes" id="UP000235392"/>
    </source>
</evidence>
<feature type="compositionally biased region" description="Basic and acidic residues" evidence="1">
    <location>
        <begin position="520"/>
        <end position="530"/>
    </location>
</feature>
<evidence type="ECO:0000256" key="1">
    <source>
        <dbReference type="SAM" id="MobiDB-lite"/>
    </source>
</evidence>
<evidence type="ECO:0000313" key="2">
    <source>
        <dbReference type="EMBL" id="PLW23487.1"/>
    </source>
</evidence>
<gene>
    <name evidence="2" type="ORF">PCASD_13629</name>
</gene>
<name>A0A2N5TDA4_9BASI</name>
<sequence>MIQVMYRKNLESALAAGMPTPPAHPQPIRPAHNQLEKISRTKKHHKIIPINPPQKVQQERNRASQGKKSPYPIIQTMEYLNNAAFDDNSESQESWLTPSPGATKYIPFLDSQTQGSPVQGSQVLARSAAASSGAFPLIVPTRNVSNPFQNAPAQPFVTRNAADPKHQAPPPPLATRNACASKQNAHPLPSGAATPTPGGHTPFSGIPPPPIASTPASLAAAGIPDSQQLRTYTQPGVIRAVHLDYVLYSRSVIGDLMRTTRPSSSISKKEAKKEWEKYTPSGNLRVWEVDLSTYDFEELKNAVVEFLGRDQALFRKLLDTLIRGGDIKWQAIIANSRVYGPKKFAYLTSDQDVYEFVEAVYEALNSKVTIKLVMDDPLGKAKKLEHERSLEENLTLAFGPDNERACLEREKVRLLGNPKADVTANPVAPKVAQLMQHSVAKWGRNDEKYWIGNLNNQTESMQISNDLFPIWGRALLHNQNPAVTLDHPPKTKQFIWIKRHTPMLTELAAQGQAPENTTDNPKDNNKDAEPPRSPSALPDNPLASYLRDPSPLPATRPQDNEEEESPAPPPPSSDIEFLRRKAKHAKALETSYNSPISLEPSQTRSPEGSPSRKYARSPTDAQSPTGDLIGDVIRRLSVHRGGTGNRVPSVSPVRKQPASRGSCTPQRARLISATGKAVGWEEFLTHCSFANTDMVPRGLIQVNHIPHWSFFLTMSVPSLMKMRCPFPEATARQLMYGTYSMPAEYFVIN</sequence>
<dbReference type="EMBL" id="PGCI01000632">
    <property type="protein sequence ID" value="PLW23487.1"/>
    <property type="molecule type" value="Genomic_DNA"/>
</dbReference>
<protein>
    <submittedName>
        <fullName evidence="2">Uncharacterized protein</fullName>
    </submittedName>
</protein>
<feature type="region of interest" description="Disordered" evidence="1">
    <location>
        <begin position="589"/>
        <end position="628"/>
    </location>
</feature>
<reference evidence="2 3" key="1">
    <citation type="submission" date="2017-11" db="EMBL/GenBank/DDBJ databases">
        <title>De novo assembly and phasing of dikaryotic genomes from two isolates of Puccinia coronata f. sp. avenae, the causal agent of oat crown rust.</title>
        <authorList>
            <person name="Miller M.E."/>
            <person name="Zhang Y."/>
            <person name="Omidvar V."/>
            <person name="Sperschneider J."/>
            <person name="Schwessinger B."/>
            <person name="Raley C."/>
            <person name="Palmer J.M."/>
            <person name="Garnica D."/>
            <person name="Upadhyaya N."/>
            <person name="Rathjen J."/>
            <person name="Taylor J.M."/>
            <person name="Park R.F."/>
            <person name="Dodds P.N."/>
            <person name="Hirsch C.D."/>
            <person name="Kianian S.F."/>
            <person name="Figueroa M."/>
        </authorList>
    </citation>
    <scope>NUCLEOTIDE SEQUENCE [LARGE SCALE GENOMIC DNA]</scope>
    <source>
        <strain evidence="2">12SD80</strain>
    </source>
</reference>
<feature type="region of interest" description="Disordered" evidence="1">
    <location>
        <begin position="161"/>
        <end position="203"/>
    </location>
</feature>
<proteinExistence type="predicted"/>
<organism evidence="2 3">
    <name type="scientific">Puccinia coronata f. sp. avenae</name>
    <dbReference type="NCBI Taxonomy" id="200324"/>
    <lineage>
        <taxon>Eukaryota</taxon>
        <taxon>Fungi</taxon>
        <taxon>Dikarya</taxon>
        <taxon>Basidiomycota</taxon>
        <taxon>Pucciniomycotina</taxon>
        <taxon>Pucciniomycetes</taxon>
        <taxon>Pucciniales</taxon>
        <taxon>Pucciniaceae</taxon>
        <taxon>Puccinia</taxon>
    </lineage>
</organism>
<dbReference type="Proteomes" id="UP000235392">
    <property type="component" value="Unassembled WGS sequence"/>
</dbReference>
<comment type="caution">
    <text evidence="2">The sequence shown here is derived from an EMBL/GenBank/DDBJ whole genome shotgun (WGS) entry which is preliminary data.</text>
</comment>
<accession>A0A2N5TDA4</accession>
<feature type="region of interest" description="Disordered" evidence="1">
    <location>
        <begin position="509"/>
        <end position="575"/>
    </location>
</feature>
<feature type="compositionally biased region" description="Polar residues" evidence="1">
    <location>
        <begin position="590"/>
        <end position="608"/>
    </location>
</feature>
<feature type="region of interest" description="Disordered" evidence="1">
    <location>
        <begin position="640"/>
        <end position="662"/>
    </location>
</feature>